<dbReference type="Gene3D" id="1.10.287.950">
    <property type="entry name" value="Methyl-accepting chemotaxis protein"/>
    <property type="match status" value="1"/>
</dbReference>
<feature type="coiled-coil region" evidence="1">
    <location>
        <begin position="41"/>
        <end position="79"/>
    </location>
</feature>
<evidence type="ECO:0000313" key="2">
    <source>
        <dbReference type="Proteomes" id="UP000887574"/>
    </source>
</evidence>
<reference evidence="3" key="1">
    <citation type="submission" date="2022-11" db="UniProtKB">
        <authorList>
            <consortium name="WormBaseParasite"/>
        </authorList>
    </citation>
    <scope>IDENTIFICATION</scope>
</reference>
<evidence type="ECO:0000256" key="1">
    <source>
        <dbReference type="SAM" id="Coils"/>
    </source>
</evidence>
<dbReference type="AlphaFoldDB" id="A0A915EV52"/>
<name>A0A915EV52_9BILA</name>
<accession>A0A915EV52</accession>
<proteinExistence type="predicted"/>
<sequence>MASKQTQLVHKLVHQLLHHLTNPDPRIDKLLKETEGVKEMLKETKDCMEEIKVKMVEMNKEVLDEIDRYGKEMQSTMQEMKDDMKQSFGELTNLISKGFEEVKSKMKDMATAMNNANNYREFRSLVTADMTHFNALALNMLKGEFDGEAVRMMRTKCNDLENNPYRIMLVRAYYHIDKEWVMNIEQLAGPDYCDWNRQDIDWNEMERYHEINVEDGQKYPRHFNFTVVKKNPANDEPSDLNFLIVRVRVATEDDVNDVKRRSSNYKNDFLEKVVGHSNNRGKCGSIPLGNGNEDGLSVERVFNDFERCGGVTAKDRNHVHIHFFHTFPGKYFTRIIRNDVRGDEWKGHCEVSTAGESKTVLVAIHKGAQEL</sequence>
<dbReference type="SUPFAM" id="SSF58113">
    <property type="entry name" value="Apolipoprotein A-I"/>
    <property type="match status" value="1"/>
</dbReference>
<dbReference type="WBParaSite" id="jg933">
    <property type="protein sequence ID" value="jg933"/>
    <property type="gene ID" value="jg933"/>
</dbReference>
<keyword evidence="1" id="KW-0175">Coiled coil</keyword>
<protein>
    <submittedName>
        <fullName evidence="3">Uncharacterized protein</fullName>
    </submittedName>
</protein>
<dbReference type="Proteomes" id="UP000887574">
    <property type="component" value="Unplaced"/>
</dbReference>
<organism evidence="2 3">
    <name type="scientific">Ditylenchus dipsaci</name>
    <dbReference type="NCBI Taxonomy" id="166011"/>
    <lineage>
        <taxon>Eukaryota</taxon>
        <taxon>Metazoa</taxon>
        <taxon>Ecdysozoa</taxon>
        <taxon>Nematoda</taxon>
        <taxon>Chromadorea</taxon>
        <taxon>Rhabditida</taxon>
        <taxon>Tylenchina</taxon>
        <taxon>Tylenchomorpha</taxon>
        <taxon>Sphaerularioidea</taxon>
        <taxon>Anguinidae</taxon>
        <taxon>Anguininae</taxon>
        <taxon>Ditylenchus</taxon>
    </lineage>
</organism>
<keyword evidence="2" id="KW-1185">Reference proteome</keyword>
<evidence type="ECO:0000313" key="3">
    <source>
        <dbReference type="WBParaSite" id="jg933"/>
    </source>
</evidence>